<evidence type="ECO:0000313" key="7">
    <source>
        <dbReference type="EMBL" id="SUZ80490.1"/>
    </source>
</evidence>
<keyword evidence="2 5" id="KW-0812">Transmembrane</keyword>
<organism evidence="7">
    <name type="scientific">marine metagenome</name>
    <dbReference type="NCBI Taxonomy" id="408172"/>
    <lineage>
        <taxon>unclassified sequences</taxon>
        <taxon>metagenomes</taxon>
        <taxon>ecological metagenomes</taxon>
    </lineage>
</organism>
<dbReference type="SUPFAM" id="SSF161111">
    <property type="entry name" value="Cation efflux protein transmembrane domain-like"/>
    <property type="match status" value="1"/>
</dbReference>
<dbReference type="InterPro" id="IPR058533">
    <property type="entry name" value="Cation_efflux_TM"/>
</dbReference>
<evidence type="ECO:0000259" key="6">
    <source>
        <dbReference type="Pfam" id="PF01545"/>
    </source>
</evidence>
<dbReference type="Gene3D" id="1.20.1510.10">
    <property type="entry name" value="Cation efflux protein transmembrane domain"/>
    <property type="match status" value="1"/>
</dbReference>
<evidence type="ECO:0000256" key="2">
    <source>
        <dbReference type="ARBA" id="ARBA00022692"/>
    </source>
</evidence>
<evidence type="ECO:0000256" key="1">
    <source>
        <dbReference type="ARBA" id="ARBA00004141"/>
    </source>
</evidence>
<evidence type="ECO:0000256" key="5">
    <source>
        <dbReference type="SAM" id="Phobius"/>
    </source>
</evidence>
<evidence type="ECO:0000256" key="4">
    <source>
        <dbReference type="ARBA" id="ARBA00023136"/>
    </source>
</evidence>
<dbReference type="InterPro" id="IPR027469">
    <property type="entry name" value="Cation_efflux_TMD_sf"/>
</dbReference>
<proteinExistence type="predicted"/>
<feature type="transmembrane region" description="Helical" evidence="5">
    <location>
        <begin position="40"/>
        <end position="64"/>
    </location>
</feature>
<protein>
    <recommendedName>
        <fullName evidence="6">Cation efflux protein transmembrane domain-containing protein</fullName>
    </recommendedName>
</protein>
<evidence type="ECO:0000256" key="3">
    <source>
        <dbReference type="ARBA" id="ARBA00022989"/>
    </source>
</evidence>
<dbReference type="Pfam" id="PF01545">
    <property type="entry name" value="Cation_efflux"/>
    <property type="match status" value="1"/>
</dbReference>
<gene>
    <name evidence="7" type="ORF">METZ01_LOCUS33344</name>
</gene>
<name>A0A381QN73_9ZZZZ</name>
<dbReference type="AlphaFoldDB" id="A0A381QN73"/>
<reference evidence="7" key="1">
    <citation type="submission" date="2018-05" db="EMBL/GenBank/DDBJ databases">
        <authorList>
            <person name="Lanie J.A."/>
            <person name="Ng W.-L."/>
            <person name="Kazmierczak K.M."/>
            <person name="Andrzejewski T.M."/>
            <person name="Davidsen T.M."/>
            <person name="Wayne K.J."/>
            <person name="Tettelin H."/>
            <person name="Glass J.I."/>
            <person name="Rusch D."/>
            <person name="Podicherti R."/>
            <person name="Tsui H.-C.T."/>
            <person name="Winkler M.E."/>
        </authorList>
    </citation>
    <scope>NUCLEOTIDE SEQUENCE</scope>
</reference>
<accession>A0A381QN73</accession>
<dbReference type="GO" id="GO:0016020">
    <property type="term" value="C:membrane"/>
    <property type="evidence" value="ECO:0007669"/>
    <property type="project" value="UniProtKB-SubCell"/>
</dbReference>
<feature type="domain" description="Cation efflux protein transmembrane" evidence="6">
    <location>
        <begin position="38"/>
        <end position="110"/>
    </location>
</feature>
<keyword evidence="4 5" id="KW-0472">Membrane</keyword>
<comment type="subcellular location">
    <subcellularLocation>
        <location evidence="1">Membrane</location>
        <topology evidence="1">Multi-pass membrane protein</topology>
    </subcellularLocation>
</comment>
<keyword evidence="3 5" id="KW-1133">Transmembrane helix</keyword>
<sequence>MHAHIGPETDAQLSHGYSRGTVDGDILANNQGIWAAKTSLAVLLATAVVRLMIVGFTGSAALLADTIYNYGGSATAIPLREAFTLFCRLPTKCFNYGDGRAEGLAGLLIVLSVGHRG</sequence>
<dbReference type="EMBL" id="UINC01001428">
    <property type="protein sequence ID" value="SUZ80490.1"/>
    <property type="molecule type" value="Genomic_DNA"/>
</dbReference>